<comment type="caution">
    <text evidence="1">The sequence shown here is derived from an EMBL/GenBank/DDBJ whole genome shotgun (WGS) entry which is preliminary data.</text>
</comment>
<accession>A0ABC9VUQ7</accession>
<protein>
    <submittedName>
        <fullName evidence="1">Uncharacterized protein</fullName>
    </submittedName>
</protein>
<evidence type="ECO:0000313" key="2">
    <source>
        <dbReference type="Proteomes" id="UP001623348"/>
    </source>
</evidence>
<evidence type="ECO:0000313" key="1">
    <source>
        <dbReference type="EMBL" id="GAB0176928.1"/>
    </source>
</evidence>
<organism evidence="1 2">
    <name type="scientific">Grus japonensis</name>
    <name type="common">Japanese crane</name>
    <name type="synonym">Red-crowned crane</name>
    <dbReference type="NCBI Taxonomy" id="30415"/>
    <lineage>
        <taxon>Eukaryota</taxon>
        <taxon>Metazoa</taxon>
        <taxon>Chordata</taxon>
        <taxon>Craniata</taxon>
        <taxon>Vertebrata</taxon>
        <taxon>Euteleostomi</taxon>
        <taxon>Archelosauria</taxon>
        <taxon>Archosauria</taxon>
        <taxon>Dinosauria</taxon>
        <taxon>Saurischia</taxon>
        <taxon>Theropoda</taxon>
        <taxon>Coelurosauria</taxon>
        <taxon>Aves</taxon>
        <taxon>Neognathae</taxon>
        <taxon>Neoaves</taxon>
        <taxon>Gruiformes</taxon>
        <taxon>Gruidae</taxon>
        <taxon>Grus</taxon>
    </lineage>
</organism>
<keyword evidence="2" id="KW-1185">Reference proteome</keyword>
<reference evidence="1 2" key="1">
    <citation type="submission" date="2024-06" db="EMBL/GenBank/DDBJ databases">
        <title>The draft genome of Grus japonensis, version 3.</title>
        <authorList>
            <person name="Nabeshima K."/>
            <person name="Suzuki S."/>
            <person name="Onuma M."/>
        </authorList>
    </citation>
    <scope>NUCLEOTIDE SEQUENCE [LARGE SCALE GENOMIC DNA]</scope>
    <source>
        <strain evidence="1 2">451A</strain>
    </source>
</reference>
<dbReference type="EMBL" id="BAAFJT010000001">
    <property type="protein sequence ID" value="GAB0176928.1"/>
    <property type="molecule type" value="Genomic_DNA"/>
</dbReference>
<dbReference type="Proteomes" id="UP001623348">
    <property type="component" value="Unassembled WGS sequence"/>
</dbReference>
<name>A0ABC9VUQ7_GRUJA</name>
<gene>
    <name evidence="1" type="ORF">GRJ2_000158000</name>
</gene>
<sequence length="150" mass="17038">MSPKENNYPKSGNMDHKVNQVLKMAVHWTSIERKWKREVICSSCALDGDEGRSVTFVLFRTELRYMCWRNITEKKLPKVNMCEEAVPLSRLESWPLAQGIVNAGCGKEQAFPDVDLCTAVLQGLVLGLLDQCEKLHCYLESPMGRSCKMV</sequence>
<dbReference type="AlphaFoldDB" id="A0ABC9VUQ7"/>
<proteinExistence type="predicted"/>